<evidence type="ECO:0000313" key="1">
    <source>
        <dbReference type="EMBL" id="SNS04995.1"/>
    </source>
</evidence>
<evidence type="ECO:0000313" key="2">
    <source>
        <dbReference type="Proteomes" id="UP000198282"/>
    </source>
</evidence>
<dbReference type="InterPro" id="IPR027417">
    <property type="entry name" value="P-loop_NTPase"/>
</dbReference>
<gene>
    <name evidence="1" type="ORF">SAMN05216276_100383</name>
</gene>
<keyword evidence="2" id="KW-1185">Reference proteome</keyword>
<name>A0A239BAF1_9ACTN</name>
<dbReference type="Gene3D" id="3.40.50.300">
    <property type="entry name" value="P-loop containing nucleotide triphosphate hydrolases"/>
    <property type="match status" value="1"/>
</dbReference>
<evidence type="ECO:0008006" key="3">
    <source>
        <dbReference type="Google" id="ProtNLM"/>
    </source>
</evidence>
<organism evidence="1 2">
    <name type="scientific">Streptosporangium subroseum</name>
    <dbReference type="NCBI Taxonomy" id="106412"/>
    <lineage>
        <taxon>Bacteria</taxon>
        <taxon>Bacillati</taxon>
        <taxon>Actinomycetota</taxon>
        <taxon>Actinomycetes</taxon>
        <taxon>Streptosporangiales</taxon>
        <taxon>Streptosporangiaceae</taxon>
        <taxon>Streptosporangium</taxon>
    </lineage>
</organism>
<reference evidence="1 2" key="1">
    <citation type="submission" date="2017-06" db="EMBL/GenBank/DDBJ databases">
        <authorList>
            <person name="Kim H.J."/>
            <person name="Triplett B.A."/>
        </authorList>
    </citation>
    <scope>NUCLEOTIDE SEQUENCE [LARGE SCALE GENOMIC DNA]</scope>
    <source>
        <strain evidence="1 2">CGMCC 4.2132</strain>
    </source>
</reference>
<dbReference type="AlphaFoldDB" id="A0A239BAF1"/>
<proteinExistence type="predicted"/>
<dbReference type="Proteomes" id="UP000198282">
    <property type="component" value="Unassembled WGS sequence"/>
</dbReference>
<dbReference type="EMBL" id="FZOD01000003">
    <property type="protein sequence ID" value="SNS04995.1"/>
    <property type="molecule type" value="Genomic_DNA"/>
</dbReference>
<sequence>MVAVRQNGGVDVRPISPSLLVEELADRIASAPRESWVRVAFDGAPAARPDDLADALAGPLRLRGREVLRVSADDFLRPASLRFEYGKTDPDAFYTDWLDSGALMREVLGPLDPGRSGKILPTLWDSAVDRATRAPYVTLPEGGVLLLDGFLLLGRGLPFDLTVHLRLSPGALARRTAEEQRWTLPAYARYEEEVAPASVADVVVRVDDLRHPAVVTRR</sequence>
<dbReference type="SUPFAM" id="SSF52540">
    <property type="entry name" value="P-loop containing nucleoside triphosphate hydrolases"/>
    <property type="match status" value="1"/>
</dbReference>
<protein>
    <recommendedName>
        <fullName evidence="3">Uridine kinase</fullName>
    </recommendedName>
</protein>
<accession>A0A239BAF1</accession>